<comment type="caution">
    <text evidence="3">The sequence shown here is derived from an EMBL/GenBank/DDBJ whole genome shotgun (WGS) entry which is preliminary data.</text>
</comment>
<evidence type="ECO:0000256" key="1">
    <source>
        <dbReference type="SAM" id="MobiDB-lite"/>
    </source>
</evidence>
<feature type="region of interest" description="Disordered" evidence="1">
    <location>
        <begin position="167"/>
        <end position="205"/>
    </location>
</feature>
<sequence length="314" mass="36079">MNPNQAKSFIEEPEHLFSMGYEHFNTTLVTELDEVAESSIKNLIPIPHEYEVTSDNEIDYNEPVKDNSLVFTAFQIHFAMIAMILHQMIKMFQLKNPKLIILIKFLDHSFIFTLLRKNELGESILNTSVDNDSQREEIDIVTNTDDILPPGFENDDSEGELDAVDDLHVDNSNSNSENELSDNEASDFDNSSFPRPPPEPPDAEFDSEEEILVVMNDIVEFESLNPIDEFDVSNDENDDYFPFMFVIRIFLPDLIIPRCFLFYSPLRVRTLSLTPVSPFRAGEIPSSKIKVHIEVLSVLWGNRLPIRMVQCRCL</sequence>
<evidence type="ECO:0000313" key="3">
    <source>
        <dbReference type="EMBL" id="GFB08929.1"/>
    </source>
</evidence>
<organism evidence="3">
    <name type="scientific">Tanacetum cinerariifolium</name>
    <name type="common">Dalmatian daisy</name>
    <name type="synonym">Chrysanthemum cinerariifolium</name>
    <dbReference type="NCBI Taxonomy" id="118510"/>
    <lineage>
        <taxon>Eukaryota</taxon>
        <taxon>Viridiplantae</taxon>
        <taxon>Streptophyta</taxon>
        <taxon>Embryophyta</taxon>
        <taxon>Tracheophyta</taxon>
        <taxon>Spermatophyta</taxon>
        <taxon>Magnoliopsida</taxon>
        <taxon>eudicotyledons</taxon>
        <taxon>Gunneridae</taxon>
        <taxon>Pentapetalae</taxon>
        <taxon>asterids</taxon>
        <taxon>campanulids</taxon>
        <taxon>Asterales</taxon>
        <taxon>Asteraceae</taxon>
        <taxon>Asteroideae</taxon>
        <taxon>Anthemideae</taxon>
        <taxon>Anthemidinae</taxon>
        <taxon>Tanacetum</taxon>
    </lineage>
</organism>
<feature type="non-terminal residue" evidence="3">
    <location>
        <position position="314"/>
    </location>
</feature>
<keyword evidence="2" id="KW-0812">Transmembrane</keyword>
<evidence type="ECO:0008006" key="4">
    <source>
        <dbReference type="Google" id="ProtNLM"/>
    </source>
</evidence>
<proteinExistence type="predicted"/>
<keyword evidence="2" id="KW-0472">Membrane</keyword>
<name>A0A699KYS5_TANCI</name>
<gene>
    <name evidence="3" type="ORF">Tci_680900</name>
</gene>
<accession>A0A699KYS5</accession>
<feature type="transmembrane region" description="Helical" evidence="2">
    <location>
        <begin position="69"/>
        <end position="89"/>
    </location>
</feature>
<keyword evidence="2" id="KW-1133">Transmembrane helix</keyword>
<reference evidence="3" key="1">
    <citation type="journal article" date="2019" name="Sci. Rep.">
        <title>Draft genome of Tanacetum cinerariifolium, the natural source of mosquito coil.</title>
        <authorList>
            <person name="Yamashiro T."/>
            <person name="Shiraishi A."/>
            <person name="Satake H."/>
            <person name="Nakayama K."/>
        </authorList>
    </citation>
    <scope>NUCLEOTIDE SEQUENCE</scope>
</reference>
<dbReference type="AlphaFoldDB" id="A0A699KYS5"/>
<protein>
    <recommendedName>
        <fullName evidence="4">Reverse transcriptase domain-containing protein</fullName>
    </recommendedName>
</protein>
<evidence type="ECO:0000256" key="2">
    <source>
        <dbReference type="SAM" id="Phobius"/>
    </source>
</evidence>
<dbReference type="EMBL" id="BKCJ010549695">
    <property type="protein sequence ID" value="GFB08929.1"/>
    <property type="molecule type" value="Genomic_DNA"/>
</dbReference>